<dbReference type="AlphaFoldDB" id="B6G9B0"/>
<gene>
    <name evidence="1" type="ORF">COLSTE_00651</name>
</gene>
<evidence type="ECO:0000313" key="2">
    <source>
        <dbReference type="Proteomes" id="UP000003560"/>
    </source>
</evidence>
<dbReference type="Proteomes" id="UP000003560">
    <property type="component" value="Unassembled WGS sequence"/>
</dbReference>
<proteinExistence type="predicted"/>
<dbReference type="STRING" id="445975.COLSTE_00651"/>
<reference evidence="1 2" key="2">
    <citation type="submission" date="2008-10" db="EMBL/GenBank/DDBJ databases">
        <authorList>
            <person name="Fulton L."/>
            <person name="Clifton S."/>
            <person name="Fulton B."/>
            <person name="Xu J."/>
            <person name="Minx P."/>
            <person name="Pepin K.H."/>
            <person name="Johnson M."/>
            <person name="Thiruvilangam P."/>
            <person name="Bhonagiri V."/>
            <person name="Nash W.E."/>
            <person name="Mardis E.R."/>
            <person name="Wilson R.K."/>
        </authorList>
    </citation>
    <scope>NUCLEOTIDE SEQUENCE [LARGE SCALE GENOMIC DNA]</scope>
    <source>
        <strain evidence="1 2">DSM 13279</strain>
    </source>
</reference>
<dbReference type="EMBL" id="ABXJ01000035">
    <property type="protein sequence ID" value="EEA91134.1"/>
    <property type="molecule type" value="Genomic_DNA"/>
</dbReference>
<sequence length="154" mass="17045">MCRPDPNIGESIIRNDVAYLRALCARYGSDGRALFGFAARLSSDRALRREVRSVVSADLRDSTFDESLGFTIPTPTGEQWRTKCSFVFPSAGAFMTSAGAFKSPGEIPARSTDGSAIKSPEERGFTEFSVIDFVSGGTLLDYMFDFYDYPEEFR</sequence>
<comment type="caution">
    <text evidence="1">The sequence shown here is derived from an EMBL/GenBank/DDBJ whole genome shotgun (WGS) entry which is preliminary data.</text>
</comment>
<dbReference type="HOGENOM" id="CLU_1701244_0_0_11"/>
<protein>
    <submittedName>
        <fullName evidence="1">Uncharacterized protein</fullName>
    </submittedName>
</protein>
<keyword evidence="2" id="KW-1185">Reference proteome</keyword>
<evidence type="ECO:0000313" key="1">
    <source>
        <dbReference type="EMBL" id="EEA91134.1"/>
    </source>
</evidence>
<reference evidence="1 2" key="1">
    <citation type="submission" date="2008-10" db="EMBL/GenBank/DDBJ databases">
        <title>Draft genome sequence of Collinsella stercoris (DSM 13279).</title>
        <authorList>
            <person name="Sudarsanam P."/>
            <person name="Ley R."/>
            <person name="Guruge J."/>
            <person name="Turnbaugh P.J."/>
            <person name="Mahowald M."/>
            <person name="Liep D."/>
            <person name="Gordon J."/>
        </authorList>
    </citation>
    <scope>NUCLEOTIDE SEQUENCE [LARGE SCALE GENOMIC DNA]</scope>
    <source>
        <strain evidence="1 2">DSM 13279</strain>
    </source>
</reference>
<accession>B6G9B0</accession>
<name>B6G9B0_9ACTN</name>
<organism evidence="1 2">
    <name type="scientific">Collinsella stercoris DSM 13279</name>
    <dbReference type="NCBI Taxonomy" id="445975"/>
    <lineage>
        <taxon>Bacteria</taxon>
        <taxon>Bacillati</taxon>
        <taxon>Actinomycetota</taxon>
        <taxon>Coriobacteriia</taxon>
        <taxon>Coriobacteriales</taxon>
        <taxon>Coriobacteriaceae</taxon>
        <taxon>Collinsella</taxon>
    </lineage>
</organism>